<name>A0A4R5CS41_9ACTN</name>
<dbReference type="AlphaFoldDB" id="A0A4R5CS41"/>
<keyword evidence="1" id="KW-0472">Membrane</keyword>
<comment type="caution">
    <text evidence="2">The sequence shown here is derived from an EMBL/GenBank/DDBJ whole genome shotgun (WGS) entry which is preliminary data.</text>
</comment>
<feature type="transmembrane region" description="Helical" evidence="1">
    <location>
        <begin position="74"/>
        <end position="94"/>
    </location>
</feature>
<dbReference type="Pfam" id="PF11139">
    <property type="entry name" value="SfLAP"/>
    <property type="match status" value="1"/>
</dbReference>
<feature type="transmembrane region" description="Helical" evidence="1">
    <location>
        <begin position="42"/>
        <end position="62"/>
    </location>
</feature>
<evidence type="ECO:0000256" key="1">
    <source>
        <dbReference type="SAM" id="Phobius"/>
    </source>
</evidence>
<keyword evidence="1" id="KW-1133">Transmembrane helix</keyword>
<dbReference type="EMBL" id="SMKZ01000032">
    <property type="protein sequence ID" value="TDE03389.1"/>
    <property type="molecule type" value="Genomic_DNA"/>
</dbReference>
<reference evidence="2 3" key="1">
    <citation type="submission" date="2019-03" db="EMBL/GenBank/DDBJ databases">
        <title>Draft genome sequences of novel Actinobacteria.</title>
        <authorList>
            <person name="Sahin N."/>
            <person name="Ay H."/>
            <person name="Saygin H."/>
        </authorList>
    </citation>
    <scope>NUCLEOTIDE SEQUENCE [LARGE SCALE GENOMIC DNA]</scope>
    <source>
        <strain evidence="2 3">5K138</strain>
    </source>
</reference>
<dbReference type="InterPro" id="IPR021315">
    <property type="entry name" value="Gap/Sap"/>
</dbReference>
<protein>
    <submittedName>
        <fullName evidence="2">GAP family protein</fullName>
    </submittedName>
</protein>
<evidence type="ECO:0000313" key="2">
    <source>
        <dbReference type="EMBL" id="TDE03389.1"/>
    </source>
</evidence>
<feature type="transmembrane region" description="Helical" evidence="1">
    <location>
        <begin position="201"/>
        <end position="224"/>
    </location>
</feature>
<dbReference type="RefSeq" id="WP_131897911.1">
    <property type="nucleotide sequence ID" value="NZ_SMKZ01000032.1"/>
</dbReference>
<keyword evidence="1" id="KW-0812">Transmembrane</keyword>
<sequence>MGEAIGQTIPLGVGVALSPLPVVAVVLMLGSRRGRSNGPAFLIGWLLGLVVVGSVALLVAGALGPTDEGEPAAWVSWVKLALGVLALLLAGRTWRDRPTGGHRPELPSWMRTVDGFTAGKALGLGAGLSGVNPKNLMLTLAAGAVIAQTGIPAGEQAVALGVFVLIGALGPGVPVVGYLALGERAERMLGELQTWMVRHNAAIMTVVVLVIGAKLIGDAVAGLAA</sequence>
<feature type="transmembrane region" description="Helical" evidence="1">
    <location>
        <begin position="12"/>
        <end position="30"/>
    </location>
</feature>
<dbReference type="OrthoDB" id="4753036at2"/>
<evidence type="ECO:0000313" key="3">
    <source>
        <dbReference type="Proteomes" id="UP000294739"/>
    </source>
</evidence>
<dbReference type="Proteomes" id="UP000294739">
    <property type="component" value="Unassembled WGS sequence"/>
</dbReference>
<feature type="transmembrane region" description="Helical" evidence="1">
    <location>
        <begin position="157"/>
        <end position="181"/>
    </location>
</feature>
<proteinExistence type="predicted"/>
<accession>A0A4R5CS41</accession>
<organism evidence="2 3">
    <name type="scientific">Jiangella asiatica</name>
    <dbReference type="NCBI Taxonomy" id="2530372"/>
    <lineage>
        <taxon>Bacteria</taxon>
        <taxon>Bacillati</taxon>
        <taxon>Actinomycetota</taxon>
        <taxon>Actinomycetes</taxon>
        <taxon>Jiangellales</taxon>
        <taxon>Jiangellaceae</taxon>
        <taxon>Jiangella</taxon>
    </lineage>
</organism>
<keyword evidence="3" id="KW-1185">Reference proteome</keyword>
<gene>
    <name evidence="2" type="ORF">E1269_20330</name>
</gene>
<dbReference type="InParanoid" id="A0A4R5CS41"/>